<accession>A0A0D2GVF3</accession>
<sequence>MADPFSIVTGALGTIDACINLARYLNDVVRGFKSIEDDIQHLLHRVTTIQKVAGTIKATFEAEWDSQPRPADKDQTTINGLWQYTGEYLSDCLSIVSELNNLICRLLGRPDGSTEIRPHGLEDHHKELDSPTSSLTQQTSLKMARLKLFIRKKGKEREFLKIETRLDQALKSADLMLNAINLATTCQAQRRTSSSIGDFSNEIVAGLDYLDQQIQQMRKDFWDSQANTASQDSHLDVLTVEAAENIRPLATLNEHFSLPRAVTSIYTGRREALDDLRSFFFGATSGTGRGSQKRFCIYGLGGSGKTEFCCKFAQENQNRLWAVFWIDASSPDRVRQTYSAIAKEGKRDPNERAAKAWLASSERPWLLIIDGADHDADLEELEDYIPEGASGMILVTTRNPVHRTLGTVGCRYFQFKELIEEDANSLLLTTAEEPRPWTVTTQKLASPIAKSLGFLPLPLRHAGYAIMKQLATLSNYLTYYEGSWQRVRRSRKSIAMDEDEHLKAYASYEIMYAGLEAKKTAQSRDALDLLKTFAG</sequence>
<evidence type="ECO:0000313" key="2">
    <source>
        <dbReference type="Proteomes" id="UP000053617"/>
    </source>
</evidence>
<evidence type="ECO:0000313" key="1">
    <source>
        <dbReference type="EMBL" id="KIX02258.1"/>
    </source>
</evidence>
<evidence type="ECO:0008006" key="3">
    <source>
        <dbReference type="Google" id="ProtNLM"/>
    </source>
</evidence>
<dbReference type="PANTHER" id="PTHR36766:SF30">
    <property type="entry name" value="TIR-NBS TYPE DISEASE RESISTANCE PROTEIN-RELATED"/>
    <property type="match status" value="1"/>
</dbReference>
<dbReference type="OrthoDB" id="5086500at2759"/>
<dbReference type="SUPFAM" id="SSF52540">
    <property type="entry name" value="P-loop containing nucleoside triphosphate hydrolases"/>
    <property type="match status" value="1"/>
</dbReference>
<gene>
    <name evidence="1" type="ORF">Z518_08197</name>
</gene>
<dbReference type="AlphaFoldDB" id="A0A0D2GVF3"/>
<protein>
    <recommendedName>
        <fullName evidence="3">Fungal N-terminal domain-containing protein</fullName>
    </recommendedName>
</protein>
<dbReference type="EMBL" id="KN847480">
    <property type="protein sequence ID" value="KIX02258.1"/>
    <property type="molecule type" value="Genomic_DNA"/>
</dbReference>
<dbReference type="PANTHER" id="PTHR36766">
    <property type="entry name" value="PLANT BROAD-SPECTRUM MILDEW RESISTANCE PROTEIN RPW8"/>
    <property type="match status" value="1"/>
</dbReference>
<dbReference type="Gene3D" id="3.40.50.300">
    <property type="entry name" value="P-loop containing nucleotide triphosphate hydrolases"/>
    <property type="match status" value="1"/>
</dbReference>
<dbReference type="GeneID" id="25296268"/>
<dbReference type="VEuPathDB" id="FungiDB:Z518_08197"/>
<proteinExistence type="predicted"/>
<dbReference type="HOGENOM" id="CLU_509149_0_0_1"/>
<keyword evidence="2" id="KW-1185">Reference proteome</keyword>
<reference evidence="1 2" key="1">
    <citation type="submission" date="2015-01" db="EMBL/GenBank/DDBJ databases">
        <title>The Genome Sequence of Rhinocladiella mackenzie CBS 650.93.</title>
        <authorList>
            <consortium name="The Broad Institute Genomics Platform"/>
            <person name="Cuomo C."/>
            <person name="de Hoog S."/>
            <person name="Gorbushina A."/>
            <person name="Stielow B."/>
            <person name="Teixiera M."/>
            <person name="Abouelleil A."/>
            <person name="Chapman S.B."/>
            <person name="Priest M."/>
            <person name="Young S.K."/>
            <person name="Wortman J."/>
            <person name="Nusbaum C."/>
            <person name="Birren B."/>
        </authorList>
    </citation>
    <scope>NUCLEOTIDE SEQUENCE [LARGE SCALE GENOMIC DNA]</scope>
    <source>
        <strain evidence="1 2">CBS 650.93</strain>
    </source>
</reference>
<dbReference type="Proteomes" id="UP000053617">
    <property type="component" value="Unassembled WGS sequence"/>
</dbReference>
<name>A0A0D2GVF3_9EURO</name>
<dbReference type="InterPro" id="IPR027417">
    <property type="entry name" value="P-loop_NTPase"/>
</dbReference>
<dbReference type="RefSeq" id="XP_013269394.1">
    <property type="nucleotide sequence ID" value="XM_013413940.1"/>
</dbReference>
<organism evidence="1 2">
    <name type="scientific">Rhinocladiella mackenziei CBS 650.93</name>
    <dbReference type="NCBI Taxonomy" id="1442369"/>
    <lineage>
        <taxon>Eukaryota</taxon>
        <taxon>Fungi</taxon>
        <taxon>Dikarya</taxon>
        <taxon>Ascomycota</taxon>
        <taxon>Pezizomycotina</taxon>
        <taxon>Eurotiomycetes</taxon>
        <taxon>Chaetothyriomycetidae</taxon>
        <taxon>Chaetothyriales</taxon>
        <taxon>Herpotrichiellaceae</taxon>
        <taxon>Rhinocladiella</taxon>
    </lineage>
</organism>
<dbReference type="STRING" id="1442369.A0A0D2GVF3"/>